<evidence type="ECO:0000313" key="20">
    <source>
        <dbReference type="Proteomes" id="UP000184383"/>
    </source>
</evidence>
<reference evidence="20" key="1">
    <citation type="journal article" date="2017" name="Genome Biol.">
        <title>Comparative genomics reveals high biological diversity and specific adaptations in the industrially and medically important fungal genus Aspergillus.</title>
        <authorList>
            <person name="de Vries R.P."/>
            <person name="Riley R."/>
            <person name="Wiebenga A."/>
            <person name="Aguilar-Osorio G."/>
            <person name="Amillis S."/>
            <person name="Uchima C.A."/>
            <person name="Anderluh G."/>
            <person name="Asadollahi M."/>
            <person name="Askin M."/>
            <person name="Barry K."/>
            <person name="Battaglia E."/>
            <person name="Bayram O."/>
            <person name="Benocci T."/>
            <person name="Braus-Stromeyer S.A."/>
            <person name="Caldana C."/>
            <person name="Canovas D."/>
            <person name="Cerqueira G.C."/>
            <person name="Chen F."/>
            <person name="Chen W."/>
            <person name="Choi C."/>
            <person name="Clum A."/>
            <person name="Dos Santos R.A."/>
            <person name="Damasio A.R."/>
            <person name="Diallinas G."/>
            <person name="Emri T."/>
            <person name="Fekete E."/>
            <person name="Flipphi M."/>
            <person name="Freyberg S."/>
            <person name="Gallo A."/>
            <person name="Gournas C."/>
            <person name="Habgood R."/>
            <person name="Hainaut M."/>
            <person name="Harispe M.L."/>
            <person name="Henrissat B."/>
            <person name="Hilden K.S."/>
            <person name="Hope R."/>
            <person name="Hossain A."/>
            <person name="Karabika E."/>
            <person name="Karaffa L."/>
            <person name="Karanyi Z."/>
            <person name="Krasevec N."/>
            <person name="Kuo A."/>
            <person name="Kusch H."/>
            <person name="LaButti K."/>
            <person name="Lagendijk E.L."/>
            <person name="Lapidus A."/>
            <person name="Levasseur A."/>
            <person name="Lindquist E."/>
            <person name="Lipzen A."/>
            <person name="Logrieco A.F."/>
            <person name="MacCabe A."/>
            <person name="Maekelae M.R."/>
            <person name="Malavazi I."/>
            <person name="Melin P."/>
            <person name="Meyer V."/>
            <person name="Mielnichuk N."/>
            <person name="Miskei M."/>
            <person name="Molnar A.P."/>
            <person name="Mule G."/>
            <person name="Ngan C.Y."/>
            <person name="Orejas M."/>
            <person name="Orosz E."/>
            <person name="Ouedraogo J.P."/>
            <person name="Overkamp K.M."/>
            <person name="Park H.-S."/>
            <person name="Perrone G."/>
            <person name="Piumi F."/>
            <person name="Punt P.J."/>
            <person name="Ram A.F."/>
            <person name="Ramon A."/>
            <person name="Rauscher S."/>
            <person name="Record E."/>
            <person name="Riano-Pachon D.M."/>
            <person name="Robert V."/>
            <person name="Roehrig J."/>
            <person name="Ruller R."/>
            <person name="Salamov A."/>
            <person name="Salih N.S."/>
            <person name="Samson R.A."/>
            <person name="Sandor E."/>
            <person name="Sanguinetti M."/>
            <person name="Schuetze T."/>
            <person name="Sepcic K."/>
            <person name="Shelest E."/>
            <person name="Sherlock G."/>
            <person name="Sophianopoulou V."/>
            <person name="Squina F.M."/>
            <person name="Sun H."/>
            <person name="Susca A."/>
            <person name="Todd R.B."/>
            <person name="Tsang A."/>
            <person name="Unkles S.E."/>
            <person name="van de Wiele N."/>
            <person name="van Rossen-Uffink D."/>
            <person name="Oliveira J.V."/>
            <person name="Vesth T.C."/>
            <person name="Visser J."/>
            <person name="Yu J.-H."/>
            <person name="Zhou M."/>
            <person name="Andersen M.R."/>
            <person name="Archer D.B."/>
            <person name="Baker S.E."/>
            <person name="Benoit I."/>
            <person name="Brakhage A.A."/>
            <person name="Braus G.H."/>
            <person name="Fischer R."/>
            <person name="Frisvad J.C."/>
            <person name="Goldman G.H."/>
            <person name="Houbraken J."/>
            <person name="Oakley B."/>
            <person name="Pocsi I."/>
            <person name="Scazzocchio C."/>
            <person name="Seiboth B."/>
            <person name="vanKuyk P.A."/>
            <person name="Wortman J."/>
            <person name="Dyer P.S."/>
            <person name="Grigoriev I.V."/>
        </authorList>
    </citation>
    <scope>NUCLEOTIDE SEQUENCE [LARGE SCALE GENOMIC DNA]</scope>
    <source>
        <strain evidence="20">DTO 134E9</strain>
    </source>
</reference>
<keyword evidence="13" id="KW-0624">Polysaccharide degradation</keyword>
<comment type="similarity">
    <text evidence="4 15">Belongs to the glycosyl hydrolase 43 family.</text>
</comment>
<keyword evidence="11" id="KW-0119">Carbohydrate metabolism</keyword>
<evidence type="ECO:0000313" key="19">
    <source>
        <dbReference type="EMBL" id="OJJ32596.1"/>
    </source>
</evidence>
<dbReference type="InterPro" id="IPR050727">
    <property type="entry name" value="GH43_arabinanases"/>
</dbReference>
<evidence type="ECO:0000256" key="2">
    <source>
        <dbReference type="ARBA" id="ARBA00004613"/>
    </source>
</evidence>
<dbReference type="EC" id="3.2.1.99" evidence="5 15"/>
<dbReference type="EMBL" id="KV878214">
    <property type="protein sequence ID" value="OJJ32596.1"/>
    <property type="molecule type" value="Genomic_DNA"/>
</dbReference>
<evidence type="ECO:0000256" key="14">
    <source>
        <dbReference type="ARBA" id="ARBA00025221"/>
    </source>
</evidence>
<dbReference type="GO" id="GO:0031222">
    <property type="term" value="P:arabinan catabolic process"/>
    <property type="evidence" value="ECO:0007669"/>
    <property type="project" value="UniProtKB-UniPathway"/>
</dbReference>
<feature type="active site" description="Proton acceptor" evidence="16">
    <location>
        <position position="32"/>
    </location>
</feature>
<evidence type="ECO:0000256" key="7">
    <source>
        <dbReference type="ARBA" id="ARBA00022651"/>
    </source>
</evidence>
<dbReference type="VEuPathDB" id="FungiDB:ASPWEDRAFT_174044"/>
<dbReference type="STRING" id="1073089.A0A1L9RCF1"/>
<comment type="catalytic activity">
    <reaction evidence="1 15">
        <text>Endohydrolysis of (1-&gt;5)-alpha-arabinofuranosidic linkages in (1-&gt;5)-arabinans.</text>
        <dbReference type="EC" id="3.2.1.99"/>
    </reaction>
</comment>
<evidence type="ECO:0000256" key="5">
    <source>
        <dbReference type="ARBA" id="ARBA00012586"/>
    </source>
</evidence>
<dbReference type="CDD" id="cd18831">
    <property type="entry name" value="GH43_AnAbnA-like"/>
    <property type="match status" value="1"/>
</dbReference>
<dbReference type="AlphaFoldDB" id="A0A1L9RCF1"/>
<evidence type="ECO:0000256" key="9">
    <source>
        <dbReference type="ARBA" id="ARBA00022801"/>
    </source>
</evidence>
<evidence type="ECO:0000256" key="18">
    <source>
        <dbReference type="SAM" id="SignalP"/>
    </source>
</evidence>
<comment type="function">
    <text evidence="14">Endo-1,5-alpha-L-arabinanase involved in degradation of pectin. Its preferred substrate is linear 1,5-alpha-L-arabinan.</text>
</comment>
<dbReference type="GO" id="GO:0045493">
    <property type="term" value="P:xylan catabolic process"/>
    <property type="evidence" value="ECO:0007669"/>
    <property type="project" value="UniProtKB-KW"/>
</dbReference>
<keyword evidence="9 15" id="KW-0378">Hydrolase</keyword>
<dbReference type="GeneID" id="63747015"/>
<dbReference type="OrthoDB" id="195678at2759"/>
<dbReference type="GO" id="GO:0046558">
    <property type="term" value="F:arabinan endo-1,5-alpha-L-arabinosidase activity"/>
    <property type="evidence" value="ECO:0007669"/>
    <property type="project" value="UniProtKB-EC"/>
</dbReference>
<keyword evidence="20" id="KW-1185">Reference proteome</keyword>
<dbReference type="UniPathway" id="UPA00667"/>
<dbReference type="InterPro" id="IPR023296">
    <property type="entry name" value="Glyco_hydro_beta-prop_sf"/>
</dbReference>
<keyword evidence="6" id="KW-0964">Secreted</keyword>
<comment type="pathway">
    <text evidence="3 15">Glycan metabolism; L-arabinan degradation.</text>
</comment>
<evidence type="ECO:0000256" key="8">
    <source>
        <dbReference type="ARBA" id="ARBA00022729"/>
    </source>
</evidence>
<evidence type="ECO:0000256" key="1">
    <source>
        <dbReference type="ARBA" id="ARBA00000375"/>
    </source>
</evidence>
<evidence type="ECO:0000256" key="12">
    <source>
        <dbReference type="ARBA" id="ARBA00023295"/>
    </source>
</evidence>
<dbReference type="GO" id="GO:0005576">
    <property type="term" value="C:extracellular region"/>
    <property type="evidence" value="ECO:0007669"/>
    <property type="project" value="UniProtKB-SubCell"/>
</dbReference>
<name>A0A1L9RCF1_ASPWE</name>
<feature type="chain" id="PRO_5012476718" description="Arabinan endo-1,5-alpha-L-arabinosidase" evidence="18">
    <location>
        <begin position="18"/>
        <end position="323"/>
    </location>
</feature>
<dbReference type="Gene3D" id="2.115.10.20">
    <property type="entry name" value="Glycosyl hydrolase domain, family 43"/>
    <property type="match status" value="1"/>
</dbReference>
<feature type="site" description="Important for catalytic activity, responsible for pKa modulation of the active site Glu and correct orientation of both the proton donor and substrate" evidence="17">
    <location>
        <position position="149"/>
    </location>
</feature>
<dbReference type="Pfam" id="PF04616">
    <property type="entry name" value="Glyco_hydro_43"/>
    <property type="match status" value="1"/>
</dbReference>
<proteinExistence type="inferred from homology"/>
<evidence type="ECO:0000256" key="3">
    <source>
        <dbReference type="ARBA" id="ARBA00004834"/>
    </source>
</evidence>
<dbReference type="InterPro" id="IPR006710">
    <property type="entry name" value="Glyco_hydro_43"/>
</dbReference>
<feature type="signal peptide" evidence="18">
    <location>
        <begin position="1"/>
        <end position="17"/>
    </location>
</feature>
<sequence length="323" mass="34827">MLAAFWSLLAIAGAASAYSNPGPCTGNCLAHDPGFYQRKSDGKYFRFSTGGGITVTSADHLQGPWTYDGYVLPDGASVTTVGGNSSNLWAPDVHYDDGKYYLYYVVSGLGSRNSSIGVAVSDTMEVGSWTDHGAIGVETNSSSSYNAIDPNWITIGDKAYLNYGSYWQGLAQVEMKDSLSKLSSSPITNTEHNSTASIHFQEAPFEFEHDGYYYLFFSSGKAGSYDTNFPAPGNEYKIMVCRSETGTGDFVDKNGVACTKNGGSIVLQTHGDVYAPGGQGVFNDTKLGPVLYYHYANRTGSLAVKDFQFGYNRLSWTGGWPSV</sequence>
<dbReference type="InterPro" id="IPR016840">
    <property type="entry name" value="Glyco_hydro_43_endo_a_Ara-ase"/>
</dbReference>
<accession>A0A1L9RCF1</accession>
<evidence type="ECO:0000256" key="17">
    <source>
        <dbReference type="PIRSR" id="PIRSR606710-2"/>
    </source>
</evidence>
<dbReference type="PIRSF" id="PIRSF026534">
    <property type="entry name" value="Endo_alpha-L-arabinosidase"/>
    <property type="match status" value="1"/>
</dbReference>
<comment type="subcellular location">
    <subcellularLocation>
        <location evidence="2">Secreted</location>
    </subcellularLocation>
</comment>
<keyword evidence="12 15" id="KW-0326">Glycosidase</keyword>
<keyword evidence="10" id="KW-0325">Glycoprotein</keyword>
<protein>
    <recommendedName>
        <fullName evidence="5 15">Arabinan endo-1,5-alpha-L-arabinosidase</fullName>
        <ecNumber evidence="5 15">3.2.1.99</ecNumber>
    </recommendedName>
</protein>
<organism evidence="19 20">
    <name type="scientific">Aspergillus wentii DTO 134E9</name>
    <dbReference type="NCBI Taxonomy" id="1073089"/>
    <lineage>
        <taxon>Eukaryota</taxon>
        <taxon>Fungi</taxon>
        <taxon>Dikarya</taxon>
        <taxon>Ascomycota</taxon>
        <taxon>Pezizomycotina</taxon>
        <taxon>Eurotiomycetes</taxon>
        <taxon>Eurotiomycetidae</taxon>
        <taxon>Eurotiales</taxon>
        <taxon>Aspergillaceae</taxon>
        <taxon>Aspergillus</taxon>
        <taxon>Aspergillus subgen. Cremei</taxon>
    </lineage>
</organism>
<evidence type="ECO:0000256" key="15">
    <source>
        <dbReference type="PIRNR" id="PIRNR026534"/>
    </source>
</evidence>
<gene>
    <name evidence="19" type="ORF">ASPWEDRAFT_174044</name>
</gene>
<keyword evidence="7" id="KW-0858">Xylan degradation</keyword>
<evidence type="ECO:0000256" key="6">
    <source>
        <dbReference type="ARBA" id="ARBA00022525"/>
    </source>
</evidence>
<keyword evidence="8 18" id="KW-0732">Signal</keyword>
<dbReference type="RefSeq" id="XP_040686273.1">
    <property type="nucleotide sequence ID" value="XM_040831167.1"/>
</dbReference>
<evidence type="ECO:0000256" key="10">
    <source>
        <dbReference type="ARBA" id="ARBA00023180"/>
    </source>
</evidence>
<evidence type="ECO:0000256" key="16">
    <source>
        <dbReference type="PIRSR" id="PIRSR606710-1"/>
    </source>
</evidence>
<dbReference type="Proteomes" id="UP000184383">
    <property type="component" value="Unassembled WGS sequence"/>
</dbReference>
<evidence type="ECO:0000256" key="4">
    <source>
        <dbReference type="ARBA" id="ARBA00009865"/>
    </source>
</evidence>
<dbReference type="PANTHER" id="PTHR43301">
    <property type="entry name" value="ARABINAN ENDO-1,5-ALPHA-L-ARABINOSIDASE"/>
    <property type="match status" value="1"/>
</dbReference>
<evidence type="ECO:0000256" key="13">
    <source>
        <dbReference type="ARBA" id="ARBA00023326"/>
    </source>
</evidence>
<evidence type="ECO:0000256" key="11">
    <source>
        <dbReference type="ARBA" id="ARBA00023277"/>
    </source>
</evidence>
<feature type="active site" description="Proton donor" evidence="16">
    <location>
        <position position="202"/>
    </location>
</feature>
<dbReference type="PANTHER" id="PTHR43301:SF7">
    <property type="entry name" value="ARABINAN ENDO-1,5-ALPHA-L-ARABINOSIDASE C"/>
    <property type="match status" value="1"/>
</dbReference>
<dbReference type="SUPFAM" id="SSF75005">
    <property type="entry name" value="Arabinanase/levansucrase/invertase"/>
    <property type="match status" value="1"/>
</dbReference>